<name>A0ACA9KZM7_9GLOM</name>
<comment type="caution">
    <text evidence="1">The sequence shown here is derived from an EMBL/GenBank/DDBJ whole genome shotgun (WGS) entry which is preliminary data.</text>
</comment>
<proteinExistence type="predicted"/>
<protein>
    <submittedName>
        <fullName evidence="1">8369_t:CDS:1</fullName>
    </submittedName>
</protein>
<gene>
    <name evidence="1" type="ORF">SPELUC_LOCUS2941</name>
</gene>
<dbReference type="Proteomes" id="UP000789366">
    <property type="component" value="Unassembled WGS sequence"/>
</dbReference>
<dbReference type="EMBL" id="CAJVPW010002110">
    <property type="protein sequence ID" value="CAG8499410.1"/>
    <property type="molecule type" value="Genomic_DNA"/>
</dbReference>
<accession>A0ACA9KZM7</accession>
<organism evidence="1 2">
    <name type="scientific">Cetraspora pellucida</name>
    <dbReference type="NCBI Taxonomy" id="1433469"/>
    <lineage>
        <taxon>Eukaryota</taxon>
        <taxon>Fungi</taxon>
        <taxon>Fungi incertae sedis</taxon>
        <taxon>Mucoromycota</taxon>
        <taxon>Glomeromycotina</taxon>
        <taxon>Glomeromycetes</taxon>
        <taxon>Diversisporales</taxon>
        <taxon>Gigasporaceae</taxon>
        <taxon>Cetraspora</taxon>
    </lineage>
</organism>
<evidence type="ECO:0000313" key="1">
    <source>
        <dbReference type="EMBL" id="CAG8499410.1"/>
    </source>
</evidence>
<evidence type="ECO:0000313" key="2">
    <source>
        <dbReference type="Proteomes" id="UP000789366"/>
    </source>
</evidence>
<reference evidence="1" key="1">
    <citation type="submission" date="2021-06" db="EMBL/GenBank/DDBJ databases">
        <authorList>
            <person name="Kallberg Y."/>
            <person name="Tangrot J."/>
            <person name="Rosling A."/>
        </authorList>
    </citation>
    <scope>NUCLEOTIDE SEQUENCE</scope>
    <source>
        <strain evidence="1">28 12/20/2015</strain>
    </source>
</reference>
<sequence>MIVVRYSIDGIGGIGGIERKKRLFSLVIDASMRLSLAMP</sequence>
<keyword evidence="2" id="KW-1185">Reference proteome</keyword>